<organism evidence="1 2">
    <name type="scientific">Actinophytocola algeriensis</name>
    <dbReference type="NCBI Taxonomy" id="1768010"/>
    <lineage>
        <taxon>Bacteria</taxon>
        <taxon>Bacillati</taxon>
        <taxon>Actinomycetota</taxon>
        <taxon>Actinomycetes</taxon>
        <taxon>Pseudonocardiales</taxon>
        <taxon>Pseudonocardiaceae</taxon>
    </lineage>
</organism>
<protein>
    <submittedName>
        <fullName evidence="1">Uncharacterized protein</fullName>
    </submittedName>
</protein>
<dbReference type="EMBL" id="JACHJQ010000003">
    <property type="protein sequence ID" value="MBB4907080.1"/>
    <property type="molecule type" value="Genomic_DNA"/>
</dbReference>
<reference evidence="1 2" key="1">
    <citation type="submission" date="2020-08" db="EMBL/GenBank/DDBJ databases">
        <title>Genomic Encyclopedia of Type Strains, Phase III (KMG-III): the genomes of soil and plant-associated and newly described type strains.</title>
        <authorList>
            <person name="Whitman W."/>
        </authorList>
    </citation>
    <scope>NUCLEOTIDE SEQUENCE [LARGE SCALE GENOMIC DNA]</scope>
    <source>
        <strain evidence="1 2">CECT 8960</strain>
    </source>
</reference>
<name>A0A7W7VEJ5_9PSEU</name>
<dbReference type="AlphaFoldDB" id="A0A7W7VEJ5"/>
<evidence type="ECO:0000313" key="1">
    <source>
        <dbReference type="EMBL" id="MBB4907080.1"/>
    </source>
</evidence>
<accession>A0A7W7VEJ5</accession>
<keyword evidence="2" id="KW-1185">Reference proteome</keyword>
<evidence type="ECO:0000313" key="2">
    <source>
        <dbReference type="Proteomes" id="UP000520767"/>
    </source>
</evidence>
<comment type="caution">
    <text evidence="1">The sequence shown here is derived from an EMBL/GenBank/DDBJ whole genome shotgun (WGS) entry which is preliminary data.</text>
</comment>
<dbReference type="RefSeq" id="WP_184811202.1">
    <property type="nucleotide sequence ID" value="NZ_JACHJQ010000003.1"/>
</dbReference>
<gene>
    <name evidence="1" type="ORF">FHR82_003300</name>
</gene>
<proteinExistence type="predicted"/>
<sequence>MAKTHMPLPTGGKTLPKLVSAFVAVALLVIAVKHPSEAAAMVKALGGALVDVIERLWTFVWQFGG</sequence>
<dbReference type="Proteomes" id="UP000520767">
    <property type="component" value="Unassembled WGS sequence"/>
</dbReference>